<reference evidence="1" key="1">
    <citation type="submission" date="2019-10" db="EMBL/GenBank/DDBJ databases">
        <authorList>
            <consortium name="DOE Joint Genome Institute"/>
            <person name="Kuo A."/>
            <person name="Miyauchi S."/>
            <person name="Kiss E."/>
            <person name="Drula E."/>
            <person name="Kohler A."/>
            <person name="Sanchez-Garcia M."/>
            <person name="Andreopoulos B."/>
            <person name="Barry K.W."/>
            <person name="Bonito G."/>
            <person name="Buee M."/>
            <person name="Carver A."/>
            <person name="Chen C."/>
            <person name="Cichocki N."/>
            <person name="Clum A."/>
            <person name="Culley D."/>
            <person name="Crous P.W."/>
            <person name="Fauchery L."/>
            <person name="Girlanda M."/>
            <person name="Hayes R."/>
            <person name="Keri Z."/>
            <person name="Labutti K."/>
            <person name="Lipzen A."/>
            <person name="Lombard V."/>
            <person name="Magnuson J."/>
            <person name="Maillard F."/>
            <person name="Morin E."/>
            <person name="Murat C."/>
            <person name="Nolan M."/>
            <person name="Ohm R."/>
            <person name="Pangilinan J."/>
            <person name="Pereira M."/>
            <person name="Perotto S."/>
            <person name="Peter M."/>
            <person name="Riley R."/>
            <person name="Sitrit Y."/>
            <person name="Stielow B."/>
            <person name="Szollosi G."/>
            <person name="Zifcakova L."/>
            <person name="Stursova M."/>
            <person name="Spatafora J.W."/>
            <person name="Tedersoo L."/>
            <person name="Vaario L.-M."/>
            <person name="Yamada A."/>
            <person name="Yan M."/>
            <person name="Wang P."/>
            <person name="Xu J."/>
            <person name="Bruns T."/>
            <person name="Baldrian P."/>
            <person name="Vilgalys R."/>
            <person name="Henrissat B."/>
            <person name="Grigoriev I.V."/>
            <person name="Hibbett D."/>
            <person name="Nagy L.G."/>
            <person name="Martin F.M."/>
        </authorList>
    </citation>
    <scope>NUCLEOTIDE SEQUENCE</scope>
    <source>
        <strain evidence="1">P2</strain>
    </source>
</reference>
<gene>
    <name evidence="1" type="ORF">BDM02DRAFT_3189015</name>
</gene>
<protein>
    <submittedName>
        <fullName evidence="1">Uncharacterized protein</fullName>
    </submittedName>
</protein>
<organism evidence="1 2">
    <name type="scientific">Thelephora ganbajun</name>
    <name type="common">Ganba fungus</name>
    <dbReference type="NCBI Taxonomy" id="370292"/>
    <lineage>
        <taxon>Eukaryota</taxon>
        <taxon>Fungi</taxon>
        <taxon>Dikarya</taxon>
        <taxon>Basidiomycota</taxon>
        <taxon>Agaricomycotina</taxon>
        <taxon>Agaricomycetes</taxon>
        <taxon>Thelephorales</taxon>
        <taxon>Thelephoraceae</taxon>
        <taxon>Thelephora</taxon>
    </lineage>
</organism>
<keyword evidence="2" id="KW-1185">Reference proteome</keyword>
<dbReference type="Proteomes" id="UP000886501">
    <property type="component" value="Unassembled WGS sequence"/>
</dbReference>
<accession>A0ACB6ZA34</accession>
<sequence length="296" mass="32624">MILQIQRHALQQQAEEDAMSARVVAYLLLDFDAQPDIFGDGPCASIVIQVISLSEGAGDSEHSVIFDVGKLCRDKLIRLFRASTVPCPQLPHTPSRPSFDTLGGMIKDSTEFTGKGYGISRRKARTRDGYCANGAPIYTCHVLNESTMQGIYPAGTSEGSTVTHYAAGALAMLKNFWFTNLTEALKKSGVRQVWNLRSLKPIRRNFVGPKLRVDGVPVVVEFTSKCEKVPPPDPRLLALHATCTRVAHMSGANEFFDKLEWDAEETRVLAFGGSSTRLLGDLISPFAVIHGIWWWS</sequence>
<evidence type="ECO:0000313" key="1">
    <source>
        <dbReference type="EMBL" id="KAF9646218.1"/>
    </source>
</evidence>
<reference evidence="1" key="2">
    <citation type="journal article" date="2020" name="Nat. Commun.">
        <title>Large-scale genome sequencing of mycorrhizal fungi provides insights into the early evolution of symbiotic traits.</title>
        <authorList>
            <person name="Miyauchi S."/>
            <person name="Kiss E."/>
            <person name="Kuo A."/>
            <person name="Drula E."/>
            <person name="Kohler A."/>
            <person name="Sanchez-Garcia M."/>
            <person name="Morin E."/>
            <person name="Andreopoulos B."/>
            <person name="Barry K.W."/>
            <person name="Bonito G."/>
            <person name="Buee M."/>
            <person name="Carver A."/>
            <person name="Chen C."/>
            <person name="Cichocki N."/>
            <person name="Clum A."/>
            <person name="Culley D."/>
            <person name="Crous P.W."/>
            <person name="Fauchery L."/>
            <person name="Girlanda M."/>
            <person name="Hayes R.D."/>
            <person name="Keri Z."/>
            <person name="LaButti K."/>
            <person name="Lipzen A."/>
            <person name="Lombard V."/>
            <person name="Magnuson J."/>
            <person name="Maillard F."/>
            <person name="Murat C."/>
            <person name="Nolan M."/>
            <person name="Ohm R.A."/>
            <person name="Pangilinan J."/>
            <person name="Pereira M.F."/>
            <person name="Perotto S."/>
            <person name="Peter M."/>
            <person name="Pfister S."/>
            <person name="Riley R."/>
            <person name="Sitrit Y."/>
            <person name="Stielow J.B."/>
            <person name="Szollosi G."/>
            <person name="Zifcakova L."/>
            <person name="Stursova M."/>
            <person name="Spatafora J.W."/>
            <person name="Tedersoo L."/>
            <person name="Vaario L.M."/>
            <person name="Yamada A."/>
            <person name="Yan M."/>
            <person name="Wang P."/>
            <person name="Xu J."/>
            <person name="Bruns T."/>
            <person name="Baldrian P."/>
            <person name="Vilgalys R."/>
            <person name="Dunand C."/>
            <person name="Henrissat B."/>
            <person name="Grigoriev I.V."/>
            <person name="Hibbett D."/>
            <person name="Nagy L.G."/>
            <person name="Martin F.M."/>
        </authorList>
    </citation>
    <scope>NUCLEOTIDE SEQUENCE</scope>
    <source>
        <strain evidence="1">P2</strain>
    </source>
</reference>
<comment type="caution">
    <text evidence="1">The sequence shown here is derived from an EMBL/GenBank/DDBJ whole genome shotgun (WGS) entry which is preliminary data.</text>
</comment>
<dbReference type="EMBL" id="MU118064">
    <property type="protein sequence ID" value="KAF9646218.1"/>
    <property type="molecule type" value="Genomic_DNA"/>
</dbReference>
<evidence type="ECO:0000313" key="2">
    <source>
        <dbReference type="Proteomes" id="UP000886501"/>
    </source>
</evidence>
<name>A0ACB6ZA34_THEGA</name>
<proteinExistence type="predicted"/>